<protein>
    <submittedName>
        <fullName evidence="2">DUF6064 family protein</fullName>
    </submittedName>
</protein>
<dbReference type="EMBL" id="CP118605">
    <property type="protein sequence ID" value="WGL17993.1"/>
    <property type="molecule type" value="Genomic_DNA"/>
</dbReference>
<evidence type="ECO:0000313" key="2">
    <source>
        <dbReference type="EMBL" id="WGL17993.1"/>
    </source>
</evidence>
<gene>
    <name evidence="2" type="ORF">PVT68_06760</name>
</gene>
<organism evidence="2 3">
    <name type="scientific">Microbulbifer bruguierae</name>
    <dbReference type="NCBI Taxonomy" id="3029061"/>
    <lineage>
        <taxon>Bacteria</taxon>
        <taxon>Pseudomonadati</taxon>
        <taxon>Pseudomonadota</taxon>
        <taxon>Gammaproteobacteria</taxon>
        <taxon>Cellvibrionales</taxon>
        <taxon>Microbulbiferaceae</taxon>
        <taxon>Microbulbifer</taxon>
    </lineage>
</organism>
<dbReference type="InterPro" id="IPR045708">
    <property type="entry name" value="DUF6064"/>
</dbReference>
<dbReference type="Pfam" id="PF19540">
    <property type="entry name" value="DUF6064"/>
    <property type="match status" value="1"/>
</dbReference>
<evidence type="ECO:0000313" key="3">
    <source>
        <dbReference type="Proteomes" id="UP001236500"/>
    </source>
</evidence>
<feature type="transmembrane region" description="Helical" evidence="1">
    <location>
        <begin position="31"/>
        <end position="50"/>
    </location>
</feature>
<keyword evidence="1" id="KW-0472">Membrane</keyword>
<keyword evidence="1" id="KW-1133">Transmembrane helix</keyword>
<evidence type="ECO:0000256" key="1">
    <source>
        <dbReference type="SAM" id="Phobius"/>
    </source>
</evidence>
<feature type="transmembrane region" description="Helical" evidence="1">
    <location>
        <begin position="123"/>
        <end position="141"/>
    </location>
</feature>
<keyword evidence="3" id="KW-1185">Reference proteome</keyword>
<keyword evidence="1" id="KW-0812">Transmembrane</keyword>
<proteinExistence type="predicted"/>
<feature type="transmembrane region" description="Helical" evidence="1">
    <location>
        <begin position="199"/>
        <end position="218"/>
    </location>
</feature>
<reference evidence="2 3" key="1">
    <citation type="submission" date="2023-02" db="EMBL/GenBank/DDBJ databases">
        <title>Description and genomic characterization of Microbulbifer bruguierae sp. nov., isolated from the sediment of mangrove plant Bruguiera sexangula.</title>
        <authorList>
            <person name="Long M."/>
        </authorList>
    </citation>
    <scope>NUCLEOTIDE SEQUENCE [LARGE SCALE GENOMIC DNA]</scope>
    <source>
        <strain evidence="2 3">H12</strain>
    </source>
</reference>
<dbReference type="RefSeq" id="WP_280321934.1">
    <property type="nucleotide sequence ID" value="NZ_CP118605.1"/>
</dbReference>
<sequence>MSDWASYQIQDFIPFTADVYFRLLAQLGESFWPLQLLTLSTGVTALVMALTGHYRVALALLAPLWVLVGLAFFGERYTRLNWAGGYFCWAWLLQGALLALLAASGRGLARPRSLLDPATQSGLLISLCGLVGFPLLAPVIGHSWRQAEVFGLHPDPTAAVTVGVLLLAVRGPLLWVVAVIPVLWLVVSGVTLKVLDSPWFPLLFVLAVAAFAGLISGFRASSSR</sequence>
<feature type="transmembrane region" description="Helical" evidence="1">
    <location>
        <begin position="56"/>
        <end position="74"/>
    </location>
</feature>
<name>A0ABY8NGE2_9GAMM</name>
<dbReference type="Proteomes" id="UP001236500">
    <property type="component" value="Chromosome"/>
</dbReference>
<feature type="transmembrane region" description="Helical" evidence="1">
    <location>
        <begin position="86"/>
        <end position="103"/>
    </location>
</feature>
<feature type="transmembrane region" description="Helical" evidence="1">
    <location>
        <begin position="162"/>
        <end position="187"/>
    </location>
</feature>
<accession>A0ABY8NGE2</accession>